<dbReference type="RefSeq" id="WP_378248386.1">
    <property type="nucleotide sequence ID" value="NZ_JBHSKF010000006.1"/>
</dbReference>
<dbReference type="Proteomes" id="UP001596157">
    <property type="component" value="Unassembled WGS sequence"/>
</dbReference>
<proteinExistence type="predicted"/>
<dbReference type="Pfam" id="PF13302">
    <property type="entry name" value="Acetyltransf_3"/>
    <property type="match status" value="1"/>
</dbReference>
<dbReference type="InterPro" id="IPR051531">
    <property type="entry name" value="N-acetyltransferase"/>
</dbReference>
<dbReference type="GO" id="GO:0016746">
    <property type="term" value="F:acyltransferase activity"/>
    <property type="evidence" value="ECO:0007669"/>
    <property type="project" value="UniProtKB-KW"/>
</dbReference>
<feature type="domain" description="N-acetyltransferase" evidence="1">
    <location>
        <begin position="33"/>
        <end position="173"/>
    </location>
</feature>
<dbReference type="Gene3D" id="3.40.630.30">
    <property type="match status" value="1"/>
</dbReference>
<reference evidence="3" key="1">
    <citation type="journal article" date="2019" name="Int. J. Syst. Evol. Microbiol.">
        <title>The Global Catalogue of Microorganisms (GCM) 10K type strain sequencing project: providing services to taxonomists for standard genome sequencing and annotation.</title>
        <authorList>
            <consortium name="The Broad Institute Genomics Platform"/>
            <consortium name="The Broad Institute Genome Sequencing Center for Infectious Disease"/>
            <person name="Wu L."/>
            <person name="Ma J."/>
        </authorList>
    </citation>
    <scope>NUCLEOTIDE SEQUENCE [LARGE SCALE GENOMIC DNA]</scope>
    <source>
        <strain evidence="3">CCUG 59778</strain>
    </source>
</reference>
<keyword evidence="3" id="KW-1185">Reference proteome</keyword>
<evidence type="ECO:0000313" key="2">
    <source>
        <dbReference type="EMBL" id="MFC5288544.1"/>
    </source>
</evidence>
<evidence type="ECO:0000259" key="1">
    <source>
        <dbReference type="PROSITE" id="PS51186"/>
    </source>
</evidence>
<dbReference type="SUPFAM" id="SSF55729">
    <property type="entry name" value="Acyl-CoA N-acyltransferases (Nat)"/>
    <property type="match status" value="1"/>
</dbReference>
<protein>
    <submittedName>
        <fullName evidence="2">GNAT family N-acetyltransferase</fullName>
        <ecNumber evidence="2">2.3.-.-</ecNumber>
    </submittedName>
</protein>
<comment type="caution">
    <text evidence="2">The sequence shown here is derived from an EMBL/GenBank/DDBJ whole genome shotgun (WGS) entry which is preliminary data.</text>
</comment>
<dbReference type="PANTHER" id="PTHR43792">
    <property type="entry name" value="GNAT FAMILY, PUTATIVE (AFU_ORTHOLOGUE AFUA_3G00765)-RELATED-RELATED"/>
    <property type="match status" value="1"/>
</dbReference>
<dbReference type="PANTHER" id="PTHR43792:SF1">
    <property type="entry name" value="N-ACETYLTRANSFERASE DOMAIN-CONTAINING PROTEIN"/>
    <property type="match status" value="1"/>
</dbReference>
<dbReference type="InterPro" id="IPR000182">
    <property type="entry name" value="GNAT_dom"/>
</dbReference>
<evidence type="ECO:0000313" key="3">
    <source>
        <dbReference type="Proteomes" id="UP001596157"/>
    </source>
</evidence>
<dbReference type="EMBL" id="JBHSKF010000006">
    <property type="protein sequence ID" value="MFC5288544.1"/>
    <property type="molecule type" value="Genomic_DNA"/>
</dbReference>
<accession>A0ABW0ER32</accession>
<dbReference type="InterPro" id="IPR016181">
    <property type="entry name" value="Acyl_CoA_acyltransferase"/>
</dbReference>
<sequence>MDHEMTPRPDRLALREWHVDDAAAALSVYSHPEVVRWLIPDMDRVPGVAAMRLLLQQWIAESTRITANGGRWAVYRVADGRVVGGAVLLPLPPGDEDWEIGWQLHPGVWGQGHEEDCAFTLASLAFERGHSEVFAVVRPGNTSSAAVRRNGMHWVGETSKYFGIDLQVFRLRKADFDRTAPEGHQPPTYADI</sequence>
<keyword evidence="2" id="KW-0808">Transferase</keyword>
<name>A0ABW0ER32_9PSEU</name>
<keyword evidence="2" id="KW-0012">Acyltransferase</keyword>
<dbReference type="PROSITE" id="PS51186">
    <property type="entry name" value="GNAT"/>
    <property type="match status" value="1"/>
</dbReference>
<dbReference type="EC" id="2.3.-.-" evidence="2"/>
<organism evidence="2 3">
    <name type="scientific">Actinokineospora guangxiensis</name>
    <dbReference type="NCBI Taxonomy" id="1490288"/>
    <lineage>
        <taxon>Bacteria</taxon>
        <taxon>Bacillati</taxon>
        <taxon>Actinomycetota</taxon>
        <taxon>Actinomycetes</taxon>
        <taxon>Pseudonocardiales</taxon>
        <taxon>Pseudonocardiaceae</taxon>
        <taxon>Actinokineospora</taxon>
    </lineage>
</organism>
<gene>
    <name evidence="2" type="ORF">ACFPM7_15905</name>
</gene>